<feature type="domain" description="VOC" evidence="2">
    <location>
        <begin position="8"/>
        <end position="141"/>
    </location>
</feature>
<dbReference type="InterPro" id="IPR037523">
    <property type="entry name" value="VOC_core"/>
</dbReference>
<dbReference type="AlphaFoldDB" id="A0A511DJN9"/>
<evidence type="ECO:0000313" key="4">
    <source>
        <dbReference type="Proteomes" id="UP000321685"/>
    </source>
</evidence>
<dbReference type="InterPro" id="IPR018146">
    <property type="entry name" value="Glyoxalase_1_CS"/>
</dbReference>
<dbReference type="Gene3D" id="3.10.180.10">
    <property type="entry name" value="2,3-Dihydroxybiphenyl 1,2-Dioxygenase, domain 1"/>
    <property type="match status" value="1"/>
</dbReference>
<dbReference type="GO" id="GO:0046872">
    <property type="term" value="F:metal ion binding"/>
    <property type="evidence" value="ECO:0007669"/>
    <property type="project" value="UniProtKB-KW"/>
</dbReference>
<dbReference type="PROSITE" id="PS00934">
    <property type="entry name" value="GLYOXALASE_I_1"/>
    <property type="match status" value="1"/>
</dbReference>
<dbReference type="CDD" id="cd06587">
    <property type="entry name" value="VOC"/>
    <property type="match status" value="1"/>
</dbReference>
<dbReference type="Proteomes" id="UP000321685">
    <property type="component" value="Unassembled WGS sequence"/>
</dbReference>
<dbReference type="PANTHER" id="PTHR36113">
    <property type="entry name" value="LYASE, PUTATIVE-RELATED-RELATED"/>
    <property type="match status" value="1"/>
</dbReference>
<evidence type="ECO:0000313" key="3">
    <source>
        <dbReference type="EMBL" id="GEL25029.1"/>
    </source>
</evidence>
<dbReference type="InterPro" id="IPR051332">
    <property type="entry name" value="Fosfomycin_Res_Enzymes"/>
</dbReference>
<dbReference type="Pfam" id="PF00903">
    <property type="entry name" value="Glyoxalase"/>
    <property type="match status" value="1"/>
</dbReference>
<evidence type="ECO:0000256" key="1">
    <source>
        <dbReference type="ARBA" id="ARBA00022723"/>
    </source>
</evidence>
<evidence type="ECO:0000259" key="2">
    <source>
        <dbReference type="PROSITE" id="PS51819"/>
    </source>
</evidence>
<keyword evidence="1" id="KW-0479">Metal-binding</keyword>
<organism evidence="3 4">
    <name type="scientific">Pseudonocardia sulfidoxydans NBRC 16205</name>
    <dbReference type="NCBI Taxonomy" id="1223511"/>
    <lineage>
        <taxon>Bacteria</taxon>
        <taxon>Bacillati</taxon>
        <taxon>Actinomycetota</taxon>
        <taxon>Actinomycetes</taxon>
        <taxon>Pseudonocardiales</taxon>
        <taxon>Pseudonocardiaceae</taxon>
        <taxon>Pseudonocardia</taxon>
    </lineage>
</organism>
<dbReference type="SUPFAM" id="SSF54593">
    <property type="entry name" value="Glyoxalase/Bleomycin resistance protein/Dihydroxybiphenyl dioxygenase"/>
    <property type="match status" value="1"/>
</dbReference>
<accession>A0A511DJN9</accession>
<keyword evidence="4" id="KW-1185">Reference proteome</keyword>
<name>A0A511DJN9_9PSEU</name>
<dbReference type="InterPro" id="IPR004360">
    <property type="entry name" value="Glyas_Fos-R_dOase_dom"/>
</dbReference>
<proteinExistence type="predicted"/>
<dbReference type="PANTHER" id="PTHR36113:SF1">
    <property type="entry name" value="GLYOXALASE_BLEOMYCIN RESISTANCE PROTEIN_DIOXYGENASE"/>
    <property type="match status" value="1"/>
</dbReference>
<dbReference type="PROSITE" id="PS51819">
    <property type="entry name" value="VOC"/>
    <property type="match status" value="1"/>
</dbReference>
<comment type="caution">
    <text evidence="3">The sequence shown here is derived from an EMBL/GenBank/DDBJ whole genome shotgun (WGS) entry which is preliminary data.</text>
</comment>
<protein>
    <submittedName>
        <fullName evidence="3">Lactoylglutathione lyase</fullName>
    </submittedName>
</protein>
<dbReference type="EMBL" id="BJVJ01000044">
    <property type="protein sequence ID" value="GEL25029.1"/>
    <property type="molecule type" value="Genomic_DNA"/>
</dbReference>
<dbReference type="InterPro" id="IPR029068">
    <property type="entry name" value="Glyas_Bleomycin-R_OHBP_Dase"/>
</dbReference>
<dbReference type="GO" id="GO:0004462">
    <property type="term" value="F:lactoylglutathione lyase activity"/>
    <property type="evidence" value="ECO:0007669"/>
    <property type="project" value="InterPro"/>
</dbReference>
<gene>
    <name evidence="3" type="ORF">PSU4_39830</name>
</gene>
<sequence length="165" mass="17911">MEGIMALRTGHVGINVTDLDRSRRFYVELFGLEVLGESTEDGRRFAFLGNPDVRSDVFLDRLAITLWEQSSGTFSTGTPGLHHLAFHVESVTEVEAVRDRVQNLGVEMLHGGEIVPHSSDFDSGGFFFVDPDGVRLEVCAPAGVPTDRAVTEAAPSCGFFPPSAD</sequence>
<keyword evidence="3" id="KW-0456">Lyase</keyword>
<reference evidence="3 4" key="1">
    <citation type="submission" date="2019-07" db="EMBL/GenBank/DDBJ databases">
        <title>Whole genome shotgun sequence of Pseudonocardia sulfidoxydans NBRC 16205.</title>
        <authorList>
            <person name="Hosoyama A."/>
            <person name="Uohara A."/>
            <person name="Ohji S."/>
            <person name="Ichikawa N."/>
        </authorList>
    </citation>
    <scope>NUCLEOTIDE SEQUENCE [LARGE SCALE GENOMIC DNA]</scope>
    <source>
        <strain evidence="3 4">NBRC 16205</strain>
    </source>
</reference>